<proteinExistence type="predicted"/>
<feature type="transmembrane region" description="Helical" evidence="1">
    <location>
        <begin position="7"/>
        <end position="29"/>
    </location>
</feature>
<gene>
    <name evidence="2" type="ORF">IQ217_13380</name>
</gene>
<keyword evidence="1" id="KW-1133">Transmembrane helix</keyword>
<feature type="transmembrane region" description="Helical" evidence="1">
    <location>
        <begin position="123"/>
        <end position="142"/>
    </location>
</feature>
<protein>
    <submittedName>
        <fullName evidence="2">Uncharacterized protein</fullName>
    </submittedName>
</protein>
<evidence type="ECO:0000256" key="1">
    <source>
        <dbReference type="SAM" id="Phobius"/>
    </source>
</evidence>
<keyword evidence="1" id="KW-0812">Transmembrane</keyword>
<keyword evidence="1" id="KW-0472">Membrane</keyword>
<dbReference type="RefSeq" id="WP_194020320.1">
    <property type="nucleotide sequence ID" value="NZ_JADEVV010000040.1"/>
</dbReference>
<feature type="transmembrane region" description="Helical" evidence="1">
    <location>
        <begin position="49"/>
        <end position="69"/>
    </location>
</feature>
<sequence>MKIAEIVALVVTVAIATMVIFGLQPWLLGGSGLPLSLSRGNLDKWAAEILFPTLYLVYALGAMLLLFWIAKALNGSFTRAQDVLSTGGLWWILAILLGVVTMLALVGLSFFNGWFDDTRNLEPFFWLLGFIIVDVLLIFWLPTALATPKSMRYVPPGSMLLRKIYGG</sequence>
<comment type="caution">
    <text evidence="2">The sequence shown here is derived from an EMBL/GenBank/DDBJ whole genome shotgun (WGS) entry which is preliminary data.</text>
</comment>
<accession>A0ABR9VX37</accession>
<organism evidence="2 3">
    <name type="scientific">Synechocystis salina LEGE 00031</name>
    <dbReference type="NCBI Taxonomy" id="1828736"/>
    <lineage>
        <taxon>Bacteria</taxon>
        <taxon>Bacillati</taxon>
        <taxon>Cyanobacteriota</taxon>
        <taxon>Cyanophyceae</taxon>
        <taxon>Synechococcales</taxon>
        <taxon>Merismopediaceae</taxon>
        <taxon>Synechocystis</taxon>
    </lineage>
</organism>
<name>A0ABR9VX37_9SYNC</name>
<feature type="transmembrane region" description="Helical" evidence="1">
    <location>
        <begin position="89"/>
        <end position="111"/>
    </location>
</feature>
<evidence type="ECO:0000313" key="3">
    <source>
        <dbReference type="Proteomes" id="UP000658720"/>
    </source>
</evidence>
<keyword evidence="3" id="KW-1185">Reference proteome</keyword>
<evidence type="ECO:0000313" key="2">
    <source>
        <dbReference type="EMBL" id="MBE9254811.1"/>
    </source>
</evidence>
<reference evidence="2 3" key="1">
    <citation type="submission" date="2020-10" db="EMBL/GenBank/DDBJ databases">
        <authorList>
            <person name="Castelo-Branco R."/>
            <person name="Eusebio N."/>
            <person name="Adriana R."/>
            <person name="Vieira A."/>
            <person name="Brugerolle De Fraissinette N."/>
            <person name="Rezende De Castro R."/>
            <person name="Schneider M.P."/>
            <person name="Vasconcelos V."/>
            <person name="Leao P.N."/>
        </authorList>
    </citation>
    <scope>NUCLEOTIDE SEQUENCE [LARGE SCALE GENOMIC DNA]</scope>
    <source>
        <strain evidence="2 3">LEGE 00031</strain>
    </source>
</reference>
<dbReference type="Proteomes" id="UP000658720">
    <property type="component" value="Unassembled WGS sequence"/>
</dbReference>
<dbReference type="EMBL" id="JADEVV010000040">
    <property type="protein sequence ID" value="MBE9254811.1"/>
    <property type="molecule type" value="Genomic_DNA"/>
</dbReference>